<dbReference type="SUPFAM" id="SSF63829">
    <property type="entry name" value="Calcium-dependent phosphotriesterase"/>
    <property type="match status" value="1"/>
</dbReference>
<dbReference type="InterPro" id="IPR001258">
    <property type="entry name" value="NHL_repeat"/>
</dbReference>
<feature type="domain" description="B box-type" evidence="6">
    <location>
        <begin position="96"/>
        <end position="142"/>
    </location>
</feature>
<evidence type="ECO:0000256" key="2">
    <source>
        <dbReference type="ARBA" id="ARBA00022737"/>
    </source>
</evidence>
<dbReference type="Gene3D" id="3.30.160.60">
    <property type="entry name" value="Classic Zinc Finger"/>
    <property type="match status" value="1"/>
</dbReference>
<reference evidence="7" key="1">
    <citation type="journal article" date="2008" name="Nature">
        <title>The amphioxus genome and the evolution of the chordate karyotype.</title>
        <authorList>
            <consortium name="US DOE Joint Genome Institute (JGI-PGF)"/>
            <person name="Putnam N.H."/>
            <person name="Butts T."/>
            <person name="Ferrier D.E.K."/>
            <person name="Furlong R.F."/>
            <person name="Hellsten U."/>
            <person name="Kawashima T."/>
            <person name="Robinson-Rechavi M."/>
            <person name="Shoguchi E."/>
            <person name="Terry A."/>
            <person name="Yu J.-K."/>
            <person name="Benito-Gutierrez E.L."/>
            <person name="Dubchak I."/>
            <person name="Garcia-Fernandez J."/>
            <person name="Gibson-Brown J.J."/>
            <person name="Grigoriev I.V."/>
            <person name="Horton A.C."/>
            <person name="de Jong P.J."/>
            <person name="Jurka J."/>
            <person name="Kapitonov V.V."/>
            <person name="Kohara Y."/>
            <person name="Kuroki Y."/>
            <person name="Lindquist E."/>
            <person name="Lucas S."/>
            <person name="Osoegawa K."/>
            <person name="Pennacchio L.A."/>
            <person name="Salamov A.A."/>
            <person name="Satou Y."/>
            <person name="Sauka-Spengler T."/>
            <person name="Schmutz J."/>
            <person name="Shin-I T."/>
            <person name="Toyoda A."/>
            <person name="Bronner-Fraser M."/>
            <person name="Fujiyama A."/>
            <person name="Holland L.Z."/>
            <person name="Holland P.W.H."/>
            <person name="Satoh N."/>
            <person name="Rokhsar D.S."/>
        </authorList>
    </citation>
    <scope>NUCLEOTIDE SEQUENCE [LARGE SCALE GENOMIC DNA]</scope>
    <source>
        <strain evidence="7">S238N-H82</strain>
        <tissue evidence="7">Testes</tissue>
    </source>
</reference>
<dbReference type="InterPro" id="IPR047153">
    <property type="entry name" value="TRIM45/56/19-like"/>
</dbReference>
<dbReference type="CDD" id="cd05819">
    <property type="entry name" value="NHL"/>
    <property type="match status" value="1"/>
</dbReference>
<comment type="similarity">
    <text evidence="1">Belongs to the TRIM/RBCC family.</text>
</comment>
<feature type="repeat" description="NHL" evidence="4">
    <location>
        <begin position="503"/>
        <end position="530"/>
    </location>
</feature>
<feature type="repeat" description="NHL" evidence="4">
    <location>
        <begin position="408"/>
        <end position="450"/>
    </location>
</feature>
<dbReference type="SMART" id="SM00336">
    <property type="entry name" value="BBOX"/>
    <property type="match status" value="2"/>
</dbReference>
<keyword evidence="3" id="KW-0863">Zinc-finger</keyword>
<accession>C3YMI6</accession>
<proteinExistence type="inferred from homology"/>
<keyword evidence="2" id="KW-0677">Repeat</keyword>
<dbReference type="Gene3D" id="4.10.830.40">
    <property type="match status" value="1"/>
</dbReference>
<organism>
    <name type="scientific">Branchiostoma floridae</name>
    <name type="common">Florida lancelet</name>
    <name type="synonym">Amphioxus</name>
    <dbReference type="NCBI Taxonomy" id="7739"/>
    <lineage>
        <taxon>Eukaryota</taxon>
        <taxon>Metazoa</taxon>
        <taxon>Chordata</taxon>
        <taxon>Cephalochordata</taxon>
        <taxon>Leptocardii</taxon>
        <taxon>Amphioxiformes</taxon>
        <taxon>Branchiostomatidae</taxon>
        <taxon>Branchiostoma</taxon>
    </lineage>
</organism>
<dbReference type="PANTHER" id="PTHR25462">
    <property type="entry name" value="BONUS, ISOFORM C-RELATED"/>
    <property type="match status" value="1"/>
</dbReference>
<evidence type="ECO:0000256" key="5">
    <source>
        <dbReference type="SAM" id="Coils"/>
    </source>
</evidence>
<dbReference type="STRING" id="7739.C3YMI6"/>
<dbReference type="EMBL" id="GG666530">
    <property type="protein sequence ID" value="EEN58482.1"/>
    <property type="molecule type" value="Genomic_DNA"/>
</dbReference>
<dbReference type="PROSITE" id="PS51125">
    <property type="entry name" value="NHL"/>
    <property type="match status" value="2"/>
</dbReference>
<dbReference type="Gene3D" id="2.120.10.30">
    <property type="entry name" value="TolB, C-terminal domain"/>
    <property type="match status" value="1"/>
</dbReference>
<keyword evidence="3" id="KW-0862">Zinc</keyword>
<evidence type="ECO:0000256" key="1">
    <source>
        <dbReference type="ARBA" id="ARBA00008518"/>
    </source>
</evidence>
<dbReference type="eggNOG" id="KOG2177">
    <property type="taxonomic scope" value="Eukaryota"/>
</dbReference>
<evidence type="ECO:0000256" key="4">
    <source>
        <dbReference type="PROSITE-ProRule" id="PRU00504"/>
    </source>
</evidence>
<dbReference type="InParanoid" id="C3YMI6"/>
<dbReference type="SUPFAM" id="SSF57845">
    <property type="entry name" value="B-box zinc-binding domain"/>
    <property type="match status" value="1"/>
</dbReference>
<gene>
    <name evidence="7" type="ORF">BRAFLDRAFT_86854</name>
</gene>
<feature type="coiled-coil region" evidence="5">
    <location>
        <begin position="165"/>
        <end position="243"/>
    </location>
</feature>
<evidence type="ECO:0000259" key="6">
    <source>
        <dbReference type="PROSITE" id="PS50119"/>
    </source>
</evidence>
<dbReference type="InterPro" id="IPR000315">
    <property type="entry name" value="Znf_B-box"/>
</dbReference>
<evidence type="ECO:0000313" key="7">
    <source>
        <dbReference type="EMBL" id="EEN58482.1"/>
    </source>
</evidence>
<dbReference type="PANTHER" id="PTHR25462:SF229">
    <property type="entry name" value="TRANSCRIPTION INTERMEDIARY FACTOR 1-BETA"/>
    <property type="match status" value="1"/>
</dbReference>
<sequence>MELSCPSWRGGVDKLNPNLYINKLLDYRKLRQSKTSRVLCEMCHNGTRATAAMCGACSFLLCNSCVKKHKTTPGLKDHVILTWKVLQSPSLKSQYARQVYCQKHSQRMTLYCEPCEILVCRDCASEDHSRDRAGENHNAKELDKVAHKCKNCIGGLMKKTEDDVISKINQKIQNLDKGLKTLQENCAKEEKKIEQHYADLKKALSEEEKNMIRKVHDINKDMKEELTSRKKEMERDLIKTREGLEFCQNVLVRGNNTELLTLWQQMERRLKQLASQETGNRTFGDFKAVSFHPSSLPQVWGSLSVFPWFDIKGPTVVGLSCSVTVTSFSTETPQIQVTSPQGNTTLIQTTAHSSPPPAAGKGQTSRVRRVWGAKWRPQESGKHTLGVCMGGSNDLGSLTVNVGSNNPVLRFGQKGSQQGQFDRPMDVAVREDRLYVADMFNNRVQVFNLSGNFCYSFSTITSCGSLAVQTDGTIVVKSGAEVKKFSPSGELLHKFPLDKCIKPADIAVQRDGRVVVADPDKHSIFLFEADGTLVKQVGGQGQGEGQFNGPVIPPGGTKPAVVFLTLVLETKKGDHRVIDY</sequence>
<evidence type="ECO:0000256" key="3">
    <source>
        <dbReference type="PROSITE-ProRule" id="PRU00024"/>
    </source>
</evidence>
<keyword evidence="3" id="KW-0479">Metal-binding</keyword>
<dbReference type="InterPro" id="IPR011042">
    <property type="entry name" value="6-blade_b-propeller_TolB-like"/>
</dbReference>
<protein>
    <recommendedName>
        <fullName evidence="6">B box-type domain-containing protein</fullName>
    </recommendedName>
</protein>
<dbReference type="PROSITE" id="PS50119">
    <property type="entry name" value="ZF_BBOX"/>
    <property type="match status" value="1"/>
</dbReference>
<keyword evidence="5" id="KW-0175">Coiled coil</keyword>
<dbReference type="Pfam" id="PF00643">
    <property type="entry name" value="zf-B_box"/>
    <property type="match status" value="1"/>
</dbReference>
<dbReference type="AlphaFoldDB" id="C3YMI6"/>
<name>C3YMI6_BRAFL</name>
<dbReference type="GO" id="GO:0008270">
    <property type="term" value="F:zinc ion binding"/>
    <property type="evidence" value="ECO:0007669"/>
    <property type="project" value="UniProtKB-KW"/>
</dbReference>